<dbReference type="RefSeq" id="WP_371911665.1">
    <property type="nucleotide sequence ID" value="NZ_JBGMSW010000009.1"/>
</dbReference>
<name>A0ABV4PXN7_9PSED</name>
<keyword evidence="2" id="KW-1185">Reference proteome</keyword>
<evidence type="ECO:0000313" key="1">
    <source>
        <dbReference type="EMBL" id="MFA0976937.1"/>
    </source>
</evidence>
<gene>
    <name evidence="1" type="ORF">ACDH57_16105</name>
</gene>
<sequence>MATKKNISELLTEVQFPRKMSTAWCAAAFEELSTAVDFIETGTDKFTPLQRQVWKRFKQQTAQFAEDMLLADSDENAIARRLGIDISTLTNDENQDPMVAFEQSRVADLAALYNAIAALSTAATLDQLLAQSEAVQARICKMSPTMISPAEELAFSMQMQAMRDSCRQALGH</sequence>
<protein>
    <submittedName>
        <fullName evidence="1">Uncharacterized protein</fullName>
    </submittedName>
</protein>
<dbReference type="EMBL" id="JBGMSW010000009">
    <property type="protein sequence ID" value="MFA0976937.1"/>
    <property type="molecule type" value="Genomic_DNA"/>
</dbReference>
<proteinExistence type="predicted"/>
<comment type="caution">
    <text evidence="1">The sequence shown here is derived from an EMBL/GenBank/DDBJ whole genome shotgun (WGS) entry which is preliminary data.</text>
</comment>
<dbReference type="Proteomes" id="UP001569511">
    <property type="component" value="Unassembled WGS sequence"/>
</dbReference>
<organism evidence="1 2">
    <name type="scientific">Pseudomonas ficuserectae</name>
    <dbReference type="NCBI Taxonomy" id="53410"/>
    <lineage>
        <taxon>Bacteria</taxon>
        <taxon>Pseudomonadati</taxon>
        <taxon>Pseudomonadota</taxon>
        <taxon>Gammaproteobacteria</taxon>
        <taxon>Pseudomonadales</taxon>
        <taxon>Pseudomonadaceae</taxon>
        <taxon>Pseudomonas</taxon>
    </lineage>
</organism>
<accession>A0ABV4PXN7</accession>
<evidence type="ECO:0000313" key="2">
    <source>
        <dbReference type="Proteomes" id="UP001569511"/>
    </source>
</evidence>
<reference evidence="1 2" key="1">
    <citation type="submission" date="2024-06" db="EMBL/GenBank/DDBJ databases">
        <title>Genome sequences for Pseudomonas syringae strains with characterized LPS.</title>
        <authorList>
            <person name="Baltrus D.A."/>
            <person name="Krings L."/>
        </authorList>
    </citation>
    <scope>NUCLEOTIDE SEQUENCE [LARGE SCALE GENOMIC DNA]</scope>
    <source>
        <strain evidence="1 2">NCPPB79</strain>
    </source>
</reference>